<sequence length="115" mass="12311">MNIAYHIVGVVAALWVGFSGYSLFAQKKFVADPLVEYGVPKSWWNWLALAKSAGALGLFVGFFVPALGIAAAAGLILYFLGAAATTLRAHSYNTTVYPVLYLVPVVATLALQMTR</sequence>
<accession>A0ABS6B516</accession>
<evidence type="ECO:0000256" key="2">
    <source>
        <dbReference type="ARBA" id="ARBA00022692"/>
    </source>
</evidence>
<evidence type="ECO:0000256" key="3">
    <source>
        <dbReference type="ARBA" id="ARBA00022989"/>
    </source>
</evidence>
<feature type="transmembrane region" description="Helical" evidence="5">
    <location>
        <begin position="92"/>
        <end position="111"/>
    </location>
</feature>
<comment type="subcellular location">
    <subcellularLocation>
        <location evidence="1">Membrane</location>
        <topology evidence="1">Multi-pass membrane protein</topology>
    </subcellularLocation>
</comment>
<evidence type="ECO:0000256" key="1">
    <source>
        <dbReference type="ARBA" id="ARBA00004141"/>
    </source>
</evidence>
<dbReference type="InterPro" id="IPR032808">
    <property type="entry name" value="DoxX"/>
</dbReference>
<dbReference type="RefSeq" id="WP_215919423.1">
    <property type="nucleotide sequence ID" value="NZ_JAHKNI010000007.1"/>
</dbReference>
<organism evidence="6 7">
    <name type="scientific">Nocardia albiluteola</name>
    <dbReference type="NCBI Taxonomy" id="2842303"/>
    <lineage>
        <taxon>Bacteria</taxon>
        <taxon>Bacillati</taxon>
        <taxon>Actinomycetota</taxon>
        <taxon>Actinomycetes</taxon>
        <taxon>Mycobacteriales</taxon>
        <taxon>Nocardiaceae</taxon>
        <taxon>Nocardia</taxon>
    </lineage>
</organism>
<dbReference type="EMBL" id="JAHKNI010000007">
    <property type="protein sequence ID" value="MBU3064318.1"/>
    <property type="molecule type" value="Genomic_DNA"/>
</dbReference>
<dbReference type="Pfam" id="PF13564">
    <property type="entry name" value="DoxX_2"/>
    <property type="match status" value="1"/>
</dbReference>
<proteinExistence type="predicted"/>
<keyword evidence="7" id="KW-1185">Reference proteome</keyword>
<keyword evidence="3 5" id="KW-1133">Transmembrane helix</keyword>
<reference evidence="6 7" key="1">
    <citation type="submission" date="2021-06" db="EMBL/GenBank/DDBJ databases">
        <title>Actinomycetes sequencing.</title>
        <authorList>
            <person name="Shan Q."/>
        </authorList>
    </citation>
    <scope>NUCLEOTIDE SEQUENCE [LARGE SCALE GENOMIC DNA]</scope>
    <source>
        <strain evidence="6 7">NEAU-G5</strain>
    </source>
</reference>
<protein>
    <submittedName>
        <fullName evidence="6">DoxX family protein</fullName>
    </submittedName>
</protein>
<keyword evidence="4 5" id="KW-0472">Membrane</keyword>
<name>A0ABS6B516_9NOCA</name>
<dbReference type="Proteomes" id="UP000733379">
    <property type="component" value="Unassembled WGS sequence"/>
</dbReference>
<keyword evidence="2 5" id="KW-0812">Transmembrane</keyword>
<evidence type="ECO:0000256" key="5">
    <source>
        <dbReference type="SAM" id="Phobius"/>
    </source>
</evidence>
<gene>
    <name evidence="6" type="ORF">KO481_22640</name>
</gene>
<feature type="transmembrane region" description="Helical" evidence="5">
    <location>
        <begin position="6"/>
        <end position="24"/>
    </location>
</feature>
<feature type="transmembrane region" description="Helical" evidence="5">
    <location>
        <begin position="55"/>
        <end position="80"/>
    </location>
</feature>
<evidence type="ECO:0000313" key="7">
    <source>
        <dbReference type="Proteomes" id="UP000733379"/>
    </source>
</evidence>
<comment type="caution">
    <text evidence="6">The sequence shown here is derived from an EMBL/GenBank/DDBJ whole genome shotgun (WGS) entry which is preliminary data.</text>
</comment>
<evidence type="ECO:0000256" key="4">
    <source>
        <dbReference type="ARBA" id="ARBA00023136"/>
    </source>
</evidence>
<evidence type="ECO:0000313" key="6">
    <source>
        <dbReference type="EMBL" id="MBU3064318.1"/>
    </source>
</evidence>